<keyword evidence="1" id="KW-0732">Signal</keyword>
<evidence type="ECO:0000256" key="1">
    <source>
        <dbReference type="SAM" id="SignalP"/>
    </source>
</evidence>
<organism evidence="2 3">
    <name type="scientific">Hymenobacter aquaticus</name>
    <dbReference type="NCBI Taxonomy" id="1867101"/>
    <lineage>
        <taxon>Bacteria</taxon>
        <taxon>Pseudomonadati</taxon>
        <taxon>Bacteroidota</taxon>
        <taxon>Cytophagia</taxon>
        <taxon>Cytophagales</taxon>
        <taxon>Hymenobacteraceae</taxon>
        <taxon>Hymenobacter</taxon>
    </lineage>
</organism>
<dbReference type="RefSeq" id="WP_135463067.1">
    <property type="nucleotide sequence ID" value="NZ_SRLC01000001.1"/>
</dbReference>
<comment type="caution">
    <text evidence="2">The sequence shown here is derived from an EMBL/GenBank/DDBJ whole genome shotgun (WGS) entry which is preliminary data.</text>
</comment>
<dbReference type="Proteomes" id="UP000297549">
    <property type="component" value="Unassembled WGS sequence"/>
</dbReference>
<protein>
    <submittedName>
        <fullName evidence="2">Uncharacterized protein</fullName>
    </submittedName>
</protein>
<gene>
    <name evidence="2" type="ORF">E5K00_09945</name>
</gene>
<keyword evidence="3" id="KW-1185">Reference proteome</keyword>
<dbReference type="EMBL" id="SRLC01000001">
    <property type="protein sequence ID" value="TGE25489.1"/>
    <property type="molecule type" value="Genomic_DNA"/>
</dbReference>
<dbReference type="AlphaFoldDB" id="A0A4Z0Q7U9"/>
<evidence type="ECO:0000313" key="2">
    <source>
        <dbReference type="EMBL" id="TGE25489.1"/>
    </source>
</evidence>
<reference evidence="2 3" key="1">
    <citation type="submission" date="2019-04" db="EMBL/GenBank/DDBJ databases">
        <authorList>
            <person name="Feng G."/>
            <person name="Zhang J."/>
            <person name="Zhu H."/>
        </authorList>
    </citation>
    <scope>NUCLEOTIDE SEQUENCE [LARGE SCALE GENOMIC DNA]</scope>
    <source>
        <strain evidence="2 3">JCM 31653</strain>
    </source>
</reference>
<proteinExistence type="predicted"/>
<feature type="chain" id="PRO_5021259990" evidence="1">
    <location>
        <begin position="25"/>
        <end position="124"/>
    </location>
</feature>
<sequence length="124" mass="12947">MRRLISIALWFHFLLLLGLGWHFAAPNQVAAASRPAAVVQAGHAPGSYQHQALGREDAAVGNEALAVGKELRSAGGSWALPPALAPGLLAYTGLRSLRGPKSHPIIGVPVLRGRLQASIIPNAP</sequence>
<accession>A0A4Z0Q7U9</accession>
<name>A0A4Z0Q7U9_9BACT</name>
<feature type="signal peptide" evidence="1">
    <location>
        <begin position="1"/>
        <end position="24"/>
    </location>
</feature>
<evidence type="ECO:0000313" key="3">
    <source>
        <dbReference type="Proteomes" id="UP000297549"/>
    </source>
</evidence>